<accession>Q6IKS1</accession>
<evidence type="ECO:0000313" key="1">
    <source>
        <dbReference type="EMBL" id="DAA03138.1"/>
    </source>
</evidence>
<protein>
    <submittedName>
        <fullName evidence="1">HDC11603</fullName>
    </submittedName>
</protein>
<reference evidence="1" key="1">
    <citation type="journal article" date="2003" name="Genome Biol.">
        <title>An integrated gene annotation and transcriptional profiling approach towards the full gene content of the Drosophila genome.</title>
        <authorList>
            <person name="Hild M."/>
            <person name="Beckmann B."/>
            <person name="Haas S.A."/>
            <person name="Koch B."/>
            <person name="Solovyev V."/>
            <person name="Busold C."/>
            <person name="Fellenberg K."/>
            <person name="Boutros M."/>
            <person name="Vingron M."/>
            <person name="Sauer F."/>
            <person name="Hoheisel J.D."/>
            <person name="Paro R."/>
        </authorList>
    </citation>
    <scope>NUCLEOTIDE SEQUENCE</scope>
</reference>
<dbReference type="AlphaFoldDB" id="Q6IKS1"/>
<gene>
    <name evidence="1" type="ORF">HDC11603</name>
</gene>
<sequence length="188" mass="21647">MRGVFLKTDRVSLVSCHDADVMQTLRVKGYTIFVEKINSRFDLALSVCLYERRDERSGRETRCTNGNWQAPSETETKTGCGHAYRFGYMVGPHSEPGFSACEGLWSVYLRFPLFLDCSFRFYHERTQRLKGPFATERNGGRKLHSSLTAAVGNQIRVLRRNRAKVIAVVFQWNPTDRSILTKVEKQEE</sequence>
<organism evidence="1">
    <name type="scientific">Drosophila melanogaster</name>
    <name type="common">Fruit fly</name>
    <dbReference type="NCBI Taxonomy" id="7227"/>
    <lineage>
        <taxon>Eukaryota</taxon>
        <taxon>Metazoa</taxon>
        <taxon>Ecdysozoa</taxon>
        <taxon>Arthropoda</taxon>
        <taxon>Hexapoda</taxon>
        <taxon>Insecta</taxon>
        <taxon>Pterygota</taxon>
        <taxon>Neoptera</taxon>
        <taxon>Endopterygota</taxon>
        <taxon>Diptera</taxon>
        <taxon>Brachycera</taxon>
        <taxon>Muscomorpha</taxon>
        <taxon>Ephydroidea</taxon>
        <taxon>Drosophilidae</taxon>
        <taxon>Drosophila</taxon>
        <taxon>Sophophora</taxon>
    </lineage>
</organism>
<name>Q6IKS1_DROME</name>
<proteinExistence type="predicted"/>
<dbReference type="EMBL" id="BK002295">
    <property type="protein sequence ID" value="DAA03138.1"/>
    <property type="molecule type" value="Genomic_DNA"/>
</dbReference>